<evidence type="ECO:0000259" key="2">
    <source>
        <dbReference type="SMART" id="SM00645"/>
    </source>
</evidence>
<dbReference type="SMART" id="SM00645">
    <property type="entry name" value="Pept_C1"/>
    <property type="match status" value="1"/>
</dbReference>
<evidence type="ECO:0000313" key="3">
    <source>
        <dbReference type="EMBL" id="SDB12404.1"/>
    </source>
</evidence>
<keyword evidence="4" id="KW-1185">Reference proteome</keyword>
<dbReference type="PANTHER" id="PTHR12411">
    <property type="entry name" value="CYSTEINE PROTEASE FAMILY C1-RELATED"/>
    <property type="match status" value="1"/>
</dbReference>
<comment type="similarity">
    <text evidence="1">Belongs to the peptidase C1 family.</text>
</comment>
<name>A0A1G6AVN6_EUBOX</name>
<dbReference type="Proteomes" id="UP000199228">
    <property type="component" value="Unassembled WGS sequence"/>
</dbReference>
<keyword evidence="3" id="KW-0645">Protease</keyword>
<dbReference type="AlphaFoldDB" id="A0A1G6AVN6"/>
<dbReference type="RefSeq" id="WP_090172748.1">
    <property type="nucleotide sequence ID" value="NZ_FMXR01000007.1"/>
</dbReference>
<organism evidence="3 4">
    <name type="scientific">Eubacterium oxidoreducens</name>
    <dbReference type="NCBI Taxonomy" id="1732"/>
    <lineage>
        <taxon>Bacteria</taxon>
        <taxon>Bacillati</taxon>
        <taxon>Bacillota</taxon>
        <taxon>Clostridia</taxon>
        <taxon>Eubacteriales</taxon>
        <taxon>Eubacteriaceae</taxon>
        <taxon>Eubacterium</taxon>
    </lineage>
</organism>
<dbReference type="GO" id="GO:0008234">
    <property type="term" value="F:cysteine-type peptidase activity"/>
    <property type="evidence" value="ECO:0007669"/>
    <property type="project" value="InterPro"/>
</dbReference>
<protein>
    <submittedName>
        <fullName evidence="3">Cysteine protease, C1A family</fullName>
    </submittedName>
</protein>
<dbReference type="SUPFAM" id="SSF54001">
    <property type="entry name" value="Cysteine proteinases"/>
    <property type="match status" value="1"/>
</dbReference>
<accession>A0A1G6AVN6</accession>
<reference evidence="3 4" key="1">
    <citation type="submission" date="2016-10" db="EMBL/GenBank/DDBJ databases">
        <authorList>
            <person name="de Groot N.N."/>
        </authorList>
    </citation>
    <scope>NUCLEOTIDE SEQUENCE [LARGE SCALE GENOMIC DNA]</scope>
    <source>
        <strain evidence="3 4">DSM 3217</strain>
    </source>
</reference>
<dbReference type="CDD" id="cd02619">
    <property type="entry name" value="Peptidase_C1"/>
    <property type="match status" value="1"/>
</dbReference>
<dbReference type="OrthoDB" id="3648721at2"/>
<keyword evidence="3" id="KW-0378">Hydrolase</keyword>
<gene>
    <name evidence="3" type="ORF">SAMN02910417_00939</name>
</gene>
<dbReference type="Gene3D" id="3.90.70.10">
    <property type="entry name" value="Cysteine proteinases"/>
    <property type="match status" value="1"/>
</dbReference>
<dbReference type="InterPro" id="IPR025660">
    <property type="entry name" value="Pept_his_AS"/>
</dbReference>
<dbReference type="InterPro" id="IPR013128">
    <property type="entry name" value="Peptidase_C1A"/>
</dbReference>
<dbReference type="InterPro" id="IPR000668">
    <property type="entry name" value="Peptidase_C1A_C"/>
</dbReference>
<dbReference type="InterPro" id="IPR038765">
    <property type="entry name" value="Papain-like_cys_pep_sf"/>
</dbReference>
<dbReference type="Pfam" id="PF00112">
    <property type="entry name" value="Peptidase_C1"/>
    <property type="match status" value="1"/>
</dbReference>
<dbReference type="STRING" id="1732.SAMN02910417_00939"/>
<dbReference type="InterPro" id="IPR000169">
    <property type="entry name" value="Pept_cys_AS"/>
</dbReference>
<proteinExistence type="inferred from homology"/>
<feature type="domain" description="Peptidase C1A papain C-terminal" evidence="2">
    <location>
        <begin position="164"/>
        <end position="425"/>
    </location>
</feature>
<dbReference type="PROSITE" id="PS00139">
    <property type="entry name" value="THIOL_PROTEASE_CYS"/>
    <property type="match status" value="1"/>
</dbReference>
<dbReference type="EMBL" id="FMXR01000007">
    <property type="protein sequence ID" value="SDB12404.1"/>
    <property type="molecule type" value="Genomic_DNA"/>
</dbReference>
<evidence type="ECO:0000313" key="4">
    <source>
        <dbReference type="Proteomes" id="UP000199228"/>
    </source>
</evidence>
<dbReference type="PROSITE" id="PS00639">
    <property type="entry name" value="THIOL_PROTEASE_HIS"/>
    <property type="match status" value="1"/>
</dbReference>
<evidence type="ECO:0000256" key="1">
    <source>
        <dbReference type="ARBA" id="ARBA00008455"/>
    </source>
</evidence>
<sequence length="845" mass="92266">MKRRKILAGGLAIVIVAGAVTWGETDTAYAKESVLQALESGNATVLEIDKLQEDTLELAYKPCLESLLETLPDTLTVTVSTGTVLQSRTEVEVPVTWECEEDYDESLGEYTFKAVMDDIEVEADMPTITVVTGKEDGGPVENYLQVEDAHQVQTVQSISENASLPSAYDTRENGDGLPALRDQSAYGTCWAFATIGALEADLIASDLADENIDLSELALAYFTNKGYDDPKDLHDNDTISSQEDYLNLGGNIYLAVNSLANNVGAVAEADVPYTWVSKKELDEALQVRIDDTYALSNNAATMVNYYDIAITDQDGIKTAIMDHGSVYAVMEYEDEYYSATHNSYYYNGEECSNHAIMLVGWNDNFPKENFLDDKDKPNHDGAWLVRNSWLDGSDEDNADFEESVYGYFWMSYEDMGVTSMSVHAFDVQQDGYDNCYAYDGAAGMNSHRVSNGAVLEESYPVDAGEEIEAVSVRTGSTDLTLDATVTAGEQSVTGSIETTYEGNYTIELEKKLIIDKDTNVTVQIVPTSKSGQVYMGGEDAVRMVDSDGQCLFFGYAVRGGKSKLNGRAVNYDWHIKLFTNTVDLTESNLVTADVTLDETQYSYTGAAFEPNVTVVKNDITLNEETDYRVSYKDNINAGTATVIVTGRGQYCGTVSRTFTILKADAFIKLAAQTKTYTGKTIAYTGKVTKSGSSGRVTYAYYLDAACSKPIHASSVKEAGIYFVKATLAADANYKAAISAATQLQINKTANTMKVSAVKKKVKYNAVKKRAIKVVCPLSVKRAIGKITYEKVSAAKCLILNEKTGKVTVKKGTKKGTYAIRIKVRAAGNANYEAASKTVKCKIIVK</sequence>
<dbReference type="GO" id="GO:0006508">
    <property type="term" value="P:proteolysis"/>
    <property type="evidence" value="ECO:0007669"/>
    <property type="project" value="UniProtKB-KW"/>
</dbReference>